<dbReference type="RefSeq" id="WP_219159246.1">
    <property type="nucleotide sequence ID" value="NZ_JAHWGL010000051.1"/>
</dbReference>
<evidence type="ECO:0000313" key="4">
    <source>
        <dbReference type="EMBL" id="MBW3129412.1"/>
    </source>
</evidence>
<organism evidence="4 5">
    <name type="scientific">Hymenobacter profundi</name>
    <dbReference type="NCBI Taxonomy" id="1982110"/>
    <lineage>
        <taxon>Bacteria</taxon>
        <taxon>Pseudomonadati</taxon>
        <taxon>Bacteroidota</taxon>
        <taxon>Cytophagia</taxon>
        <taxon>Cytophagales</taxon>
        <taxon>Hymenobacteraceae</taxon>
        <taxon>Hymenobacter</taxon>
    </lineage>
</organism>
<dbReference type="InterPro" id="IPR000683">
    <property type="entry name" value="Gfo/Idh/MocA-like_OxRdtase_N"/>
</dbReference>
<evidence type="ECO:0000313" key="5">
    <source>
        <dbReference type="Proteomes" id="UP000826188"/>
    </source>
</evidence>
<dbReference type="Pfam" id="PF22685">
    <property type="entry name" value="Gal80p_C-like"/>
    <property type="match status" value="1"/>
</dbReference>
<dbReference type="InterPro" id="IPR055080">
    <property type="entry name" value="Gal80p-like_C"/>
</dbReference>
<dbReference type="InterPro" id="IPR050463">
    <property type="entry name" value="Gfo/Idh/MocA_oxidrdct_glycsds"/>
</dbReference>
<dbReference type="Pfam" id="PF01408">
    <property type="entry name" value="GFO_IDH_MocA"/>
    <property type="match status" value="1"/>
</dbReference>
<dbReference type="EMBL" id="JAHWGL010000051">
    <property type="protein sequence ID" value="MBW3129412.1"/>
    <property type="molecule type" value="Genomic_DNA"/>
</dbReference>
<keyword evidence="1" id="KW-0560">Oxidoreductase</keyword>
<proteinExistence type="predicted"/>
<evidence type="ECO:0000256" key="1">
    <source>
        <dbReference type="ARBA" id="ARBA00023002"/>
    </source>
</evidence>
<gene>
    <name evidence="4" type="ORF">KYK14_12685</name>
</gene>
<accession>A0ABS6X0P4</accession>
<protein>
    <submittedName>
        <fullName evidence="4">Gfo/Idh/MocA family oxidoreductase</fullName>
    </submittedName>
</protein>
<feature type="domain" description="Gal80p-like C-terminal" evidence="3">
    <location>
        <begin position="134"/>
        <end position="274"/>
    </location>
</feature>
<name>A0ABS6X0P4_9BACT</name>
<evidence type="ECO:0000259" key="2">
    <source>
        <dbReference type="Pfam" id="PF01408"/>
    </source>
</evidence>
<dbReference type="PANTHER" id="PTHR43818:SF11">
    <property type="entry name" value="BCDNA.GH03377"/>
    <property type="match status" value="1"/>
</dbReference>
<dbReference type="Proteomes" id="UP000826188">
    <property type="component" value="Unassembled WGS sequence"/>
</dbReference>
<reference evidence="4 5" key="1">
    <citation type="submission" date="2021-07" db="EMBL/GenBank/DDBJ databases">
        <title>Hymenobacter profundi sp. nov., isolated from deep-sea water.</title>
        <authorList>
            <person name="Kim M.K."/>
        </authorList>
    </citation>
    <scope>NUCLEOTIDE SEQUENCE [LARGE SCALE GENOMIC DNA]</scope>
    <source>
        <strain evidence="4 5">M2</strain>
    </source>
</reference>
<sequence>MTKKPIGVGIIGASKTSWAAVAHIPALRLIPDFKLVAVSTSNQASAQAAADAFGAAYAFDNAHDLANCPEVDLVVVSVKVPTHRQLVTAALTAGKMVYCEWPLGNGTPEAEELTALAQAKGIRTFVGLQAVARPETRYLQQVLAEGLIGEVLSTSVLGSGMSWGATVNQAGQYLLDPANGATLLTIPVGHLLAAFARVVGDFQHLSATLARRRTQVTLQPENISLPQLTDDQVVVTGVLAQGAVASLHYRSGTTAGLNFHWEINGTKGDIVLSGDSGHYQLAPVSLQYAPSGEALRPLPIPVELVGTEEPAQPVRGLYEAYQAVLNDLRHDTHYAPTFENGLHLHRLLDRITQASAEGRTLNVDLAAQLNN</sequence>
<comment type="caution">
    <text evidence="4">The sequence shown here is derived from an EMBL/GenBank/DDBJ whole genome shotgun (WGS) entry which is preliminary data.</text>
</comment>
<evidence type="ECO:0000259" key="3">
    <source>
        <dbReference type="Pfam" id="PF22685"/>
    </source>
</evidence>
<dbReference type="PANTHER" id="PTHR43818">
    <property type="entry name" value="BCDNA.GH03377"/>
    <property type="match status" value="1"/>
</dbReference>
<feature type="domain" description="Gfo/Idh/MocA-like oxidoreductase N-terminal" evidence="2">
    <location>
        <begin position="6"/>
        <end position="127"/>
    </location>
</feature>
<keyword evidence="5" id="KW-1185">Reference proteome</keyword>